<sequence length="170" mass="19747">MPINEIERFRYSFASDLAAFFVLEQSELNLYELFEPLTSNDLLNVYDVDNFDSLTPYQKSFSCDEIEKEPFFETISKVYSAPFPKRVVTNNVDLLSYSKVLKKYGIEVSSTNDYFSLLENAISSRNEMVLECYASINQKAPDWVIQDELDFQEIRSLFLKMSSQAPTNFI</sequence>
<reference evidence="1 2" key="1">
    <citation type="submission" date="2017-11" db="EMBL/GenBank/DDBJ databases">
        <title>Population delineation of vibrios coincides with oyster pathogenicity.</title>
        <authorList>
            <person name="Bruto M."/>
            <person name="Labreuche Y."/>
            <person name="James A."/>
            <person name="Piel D."/>
            <person name="Chenivesse S."/>
            <person name="Petton B."/>
            <person name="Polz M.F."/>
            <person name="Le Roux F."/>
        </authorList>
    </citation>
    <scope>NUCLEOTIDE SEQUENCE [LARGE SCALE GENOMIC DNA]</scope>
    <source>
        <strain evidence="1 2">FF_144</strain>
    </source>
</reference>
<accession>A0A2T5EGF5</accession>
<organism evidence="1 2">
    <name type="scientific">Vibrio splendidus</name>
    <dbReference type="NCBI Taxonomy" id="29497"/>
    <lineage>
        <taxon>Bacteria</taxon>
        <taxon>Pseudomonadati</taxon>
        <taxon>Pseudomonadota</taxon>
        <taxon>Gammaproteobacteria</taxon>
        <taxon>Vibrionales</taxon>
        <taxon>Vibrionaceae</taxon>
        <taxon>Vibrio</taxon>
    </lineage>
</organism>
<protein>
    <submittedName>
        <fullName evidence="1">Uncharacterized protein</fullName>
    </submittedName>
</protein>
<name>A0A2T5EGF5_VIBSP</name>
<evidence type="ECO:0000313" key="1">
    <source>
        <dbReference type="EMBL" id="PTP18610.1"/>
    </source>
</evidence>
<dbReference type="RefSeq" id="WP_017091033.1">
    <property type="nucleotide sequence ID" value="NZ_MCWO01000121.1"/>
</dbReference>
<comment type="caution">
    <text evidence="1">The sequence shown here is derived from an EMBL/GenBank/DDBJ whole genome shotgun (WGS) entry which is preliminary data.</text>
</comment>
<dbReference type="AlphaFoldDB" id="A0A2T5EGF5"/>
<gene>
    <name evidence="1" type="ORF">CWO07_24955</name>
</gene>
<evidence type="ECO:0000313" key="2">
    <source>
        <dbReference type="Proteomes" id="UP000244197"/>
    </source>
</evidence>
<dbReference type="Proteomes" id="UP000244197">
    <property type="component" value="Unassembled WGS sequence"/>
</dbReference>
<dbReference type="EMBL" id="PIFK01000098">
    <property type="protein sequence ID" value="PTP18610.1"/>
    <property type="molecule type" value="Genomic_DNA"/>
</dbReference>
<proteinExistence type="predicted"/>